<dbReference type="Pfam" id="PF13414">
    <property type="entry name" value="TPR_11"/>
    <property type="match status" value="1"/>
</dbReference>
<dbReference type="InterPro" id="IPR019734">
    <property type="entry name" value="TPR_rpt"/>
</dbReference>
<dbReference type="PROSITE" id="PS50005">
    <property type="entry name" value="TPR"/>
    <property type="match status" value="3"/>
</dbReference>
<feature type="repeat" description="TPR" evidence="7">
    <location>
        <begin position="405"/>
        <end position="438"/>
    </location>
</feature>
<feature type="compositionally biased region" description="Acidic residues" evidence="8">
    <location>
        <begin position="69"/>
        <end position="78"/>
    </location>
</feature>
<dbReference type="GO" id="GO:0005680">
    <property type="term" value="C:anaphase-promoting complex"/>
    <property type="evidence" value="ECO:0007669"/>
    <property type="project" value="InterPro"/>
</dbReference>
<dbReference type="Gene3D" id="1.25.40.10">
    <property type="entry name" value="Tetratricopeptide repeat domain"/>
    <property type="match status" value="2"/>
</dbReference>
<proteinExistence type="predicted"/>
<keyword evidence="4" id="KW-0833">Ubl conjugation pathway</keyword>
<keyword evidence="5 7" id="KW-0802">TPR repeat</keyword>
<dbReference type="PANTHER" id="PTHR12558:SF10">
    <property type="entry name" value="CELL DIVISION CYCLE PROTEIN 23 HOMOLOG"/>
    <property type="match status" value="1"/>
</dbReference>
<dbReference type="InterPro" id="IPR011990">
    <property type="entry name" value="TPR-like_helical_dom_sf"/>
</dbReference>
<keyword evidence="6" id="KW-0131">Cell cycle</keyword>
<dbReference type="GO" id="GO:0045842">
    <property type="term" value="P:positive regulation of mitotic metaphase/anaphase transition"/>
    <property type="evidence" value="ECO:0007669"/>
    <property type="project" value="TreeGrafter"/>
</dbReference>
<evidence type="ECO:0000256" key="8">
    <source>
        <dbReference type="SAM" id="MobiDB-lite"/>
    </source>
</evidence>
<keyword evidence="11" id="KW-1185">Reference proteome</keyword>
<protein>
    <submittedName>
        <fullName evidence="10">Anaphase-promoting complex subunit 8-like protein</fullName>
    </submittedName>
</protein>
<evidence type="ECO:0000256" key="6">
    <source>
        <dbReference type="ARBA" id="ARBA00023306"/>
    </source>
</evidence>
<dbReference type="Pfam" id="PF04049">
    <property type="entry name" value="ANAPC8"/>
    <property type="match status" value="1"/>
</dbReference>
<feature type="repeat" description="TPR" evidence="7">
    <location>
        <begin position="371"/>
        <end position="404"/>
    </location>
</feature>
<dbReference type="AlphaFoldDB" id="A0A0M0LQW6"/>
<dbReference type="OrthoDB" id="10262026at2759"/>
<dbReference type="InterPro" id="IPR007192">
    <property type="entry name" value="APC8"/>
</dbReference>
<dbReference type="GO" id="GO:0051301">
    <property type="term" value="P:cell division"/>
    <property type="evidence" value="ECO:0007669"/>
    <property type="project" value="UniProtKB-KW"/>
</dbReference>
<reference evidence="11" key="1">
    <citation type="journal article" date="2015" name="PLoS Genet.">
        <title>Genome Sequence and Transcriptome Analyses of Chrysochromulina tobin: Metabolic Tools for Enhanced Algal Fitness in the Prominent Order Prymnesiales (Haptophyceae).</title>
        <authorList>
            <person name="Hovde B.T."/>
            <person name="Deodato C.R."/>
            <person name="Hunsperger H.M."/>
            <person name="Ryken S.A."/>
            <person name="Yost W."/>
            <person name="Jha R.K."/>
            <person name="Patterson J."/>
            <person name="Monnat R.J. Jr."/>
            <person name="Barlow S.B."/>
            <person name="Starkenburg S.R."/>
            <person name="Cattolico R.A."/>
        </authorList>
    </citation>
    <scope>NUCLEOTIDE SEQUENCE</scope>
    <source>
        <strain evidence="11">CCMP291</strain>
    </source>
</reference>
<dbReference type="GO" id="GO:0031145">
    <property type="term" value="P:anaphase-promoting complex-dependent catabolic process"/>
    <property type="evidence" value="ECO:0007669"/>
    <property type="project" value="TreeGrafter"/>
</dbReference>
<feature type="repeat" description="TPR" evidence="7">
    <location>
        <begin position="337"/>
        <end position="370"/>
    </location>
</feature>
<dbReference type="SUPFAM" id="SSF48452">
    <property type="entry name" value="TPR-like"/>
    <property type="match status" value="1"/>
</dbReference>
<dbReference type="Proteomes" id="UP000037460">
    <property type="component" value="Unassembled WGS sequence"/>
</dbReference>
<evidence type="ECO:0000256" key="5">
    <source>
        <dbReference type="ARBA" id="ARBA00022803"/>
    </source>
</evidence>
<name>A0A0M0LQW6_9EUKA</name>
<keyword evidence="1" id="KW-0132">Cell division</keyword>
<dbReference type="EMBL" id="JWZX01000368">
    <property type="protein sequence ID" value="KOO53128.1"/>
    <property type="molecule type" value="Genomic_DNA"/>
</dbReference>
<evidence type="ECO:0000256" key="1">
    <source>
        <dbReference type="ARBA" id="ARBA00022618"/>
    </source>
</evidence>
<comment type="caution">
    <text evidence="10">The sequence shown here is derived from an EMBL/GenBank/DDBJ whole genome shotgun (WGS) entry which is preliminary data.</text>
</comment>
<evidence type="ECO:0000256" key="7">
    <source>
        <dbReference type="PROSITE-ProRule" id="PRU00339"/>
    </source>
</evidence>
<dbReference type="Pfam" id="PF13181">
    <property type="entry name" value="TPR_8"/>
    <property type="match status" value="1"/>
</dbReference>
<keyword evidence="2" id="KW-0677">Repeat</keyword>
<keyword evidence="3" id="KW-0498">Mitosis</keyword>
<accession>A0A0M0LQW6</accession>
<sequence length="527" mass="59774">MSSEALPALSLSVGRARQELRLAVRQCSDRGLRCSSKWAAEQLVGLRPASQLPADDQEMPAAATASAAADEEADEETEEEADVVLLAKAYFDSNEFLRAAHTLRGARAPRGRFLRWYSLFLAGEKRKDERVLEESGGGTSVVPTGKPRAVNEQLTLLSNELGVEAQAGRLDGFGHYVYGLCMRDLQRPPQALEQFKLSAARCPCFWSAWTELASCLSGPEAISTLELPEHVAQHWMVAFFRAHTSLEAQQNLLAIQQYEQLLPLFPNSPYVQCQLAHAKYNLREFDDAQIGFEALLKRDPYRLDQVDTYSNILYVKESKRSLSALAQACVSIDKYRPETCCVIGNYYSLKAEHEKAVTYFRRALKLNRHFLSAWTLMGHEFVELKNTAAAVDAYRHAVDINPKDYRAWYGLGQTYEILTMYYYALYYYRKATALRPYDARMWCTPQARGEAAHYYRTMLRLRELQELSGPDTQEALLFLANHCKDTGDLQEAQQYASRLLDFGGQEKEEAKALLRDIRSRFTQEASN</sequence>
<feature type="domain" description="Cdc23" evidence="9">
    <location>
        <begin position="17"/>
        <end position="276"/>
    </location>
</feature>
<evidence type="ECO:0000256" key="4">
    <source>
        <dbReference type="ARBA" id="ARBA00022786"/>
    </source>
</evidence>
<dbReference type="PANTHER" id="PTHR12558">
    <property type="entry name" value="CELL DIVISION CYCLE 16,23,27"/>
    <property type="match status" value="1"/>
</dbReference>
<feature type="region of interest" description="Disordered" evidence="8">
    <location>
        <begin position="52"/>
        <end position="78"/>
    </location>
</feature>
<dbReference type="GO" id="GO:0016567">
    <property type="term" value="P:protein ubiquitination"/>
    <property type="evidence" value="ECO:0007669"/>
    <property type="project" value="TreeGrafter"/>
</dbReference>
<evidence type="ECO:0000313" key="10">
    <source>
        <dbReference type="EMBL" id="KOO53128.1"/>
    </source>
</evidence>
<gene>
    <name evidence="10" type="ORF">Ctob_012618</name>
</gene>
<evidence type="ECO:0000256" key="2">
    <source>
        <dbReference type="ARBA" id="ARBA00022737"/>
    </source>
</evidence>
<dbReference type="SMART" id="SM00028">
    <property type="entry name" value="TPR"/>
    <property type="match status" value="5"/>
</dbReference>
<organism evidence="10 11">
    <name type="scientific">Chrysochromulina tobinii</name>
    <dbReference type="NCBI Taxonomy" id="1460289"/>
    <lineage>
        <taxon>Eukaryota</taxon>
        <taxon>Haptista</taxon>
        <taxon>Haptophyta</taxon>
        <taxon>Prymnesiophyceae</taxon>
        <taxon>Prymnesiales</taxon>
        <taxon>Chrysochromulinaceae</taxon>
        <taxon>Chrysochromulina</taxon>
    </lineage>
</organism>
<evidence type="ECO:0000259" key="9">
    <source>
        <dbReference type="Pfam" id="PF04049"/>
    </source>
</evidence>
<evidence type="ECO:0000256" key="3">
    <source>
        <dbReference type="ARBA" id="ARBA00022776"/>
    </source>
</evidence>
<evidence type="ECO:0000313" key="11">
    <source>
        <dbReference type="Proteomes" id="UP000037460"/>
    </source>
</evidence>